<evidence type="ECO:0000313" key="2">
    <source>
        <dbReference type="EMBL" id="VDK60136.1"/>
    </source>
</evidence>
<dbReference type="AlphaFoldDB" id="A0A183DGT1"/>
<evidence type="ECO:0000313" key="4">
    <source>
        <dbReference type="WBParaSite" id="GPUH_0000793101-mRNA-1"/>
    </source>
</evidence>
<keyword evidence="1" id="KW-0812">Transmembrane</keyword>
<gene>
    <name evidence="2" type="ORF">GPUH_LOCUS7923</name>
</gene>
<evidence type="ECO:0000256" key="1">
    <source>
        <dbReference type="SAM" id="Phobius"/>
    </source>
</evidence>
<keyword evidence="1" id="KW-0472">Membrane</keyword>
<accession>A0A183DGT1</accession>
<keyword evidence="3" id="KW-1185">Reference proteome</keyword>
<reference evidence="4" key="1">
    <citation type="submission" date="2016-06" db="UniProtKB">
        <authorList>
            <consortium name="WormBaseParasite"/>
        </authorList>
    </citation>
    <scope>IDENTIFICATION</scope>
</reference>
<reference evidence="2 3" key="2">
    <citation type="submission" date="2018-11" db="EMBL/GenBank/DDBJ databases">
        <authorList>
            <consortium name="Pathogen Informatics"/>
        </authorList>
    </citation>
    <scope>NUCLEOTIDE SEQUENCE [LARGE SCALE GENOMIC DNA]</scope>
</reference>
<name>A0A183DGT1_9BILA</name>
<dbReference type="WBParaSite" id="GPUH_0000793101-mRNA-1">
    <property type="protein sequence ID" value="GPUH_0000793101-mRNA-1"/>
    <property type="gene ID" value="GPUH_0000793101"/>
</dbReference>
<sequence>MRGSRFHTKDEAALQTQIVMNLVMLEIPMAKVFRVLTIFYSMCLIRPILLSVNYISSS</sequence>
<dbReference type="EMBL" id="UYRT01021721">
    <property type="protein sequence ID" value="VDK60136.1"/>
    <property type="molecule type" value="Genomic_DNA"/>
</dbReference>
<evidence type="ECO:0000313" key="3">
    <source>
        <dbReference type="Proteomes" id="UP000271098"/>
    </source>
</evidence>
<protein>
    <submittedName>
        <fullName evidence="4">Transposase</fullName>
    </submittedName>
</protein>
<keyword evidence="1" id="KW-1133">Transmembrane helix</keyword>
<proteinExistence type="predicted"/>
<feature type="transmembrane region" description="Helical" evidence="1">
    <location>
        <begin position="32"/>
        <end position="55"/>
    </location>
</feature>
<organism evidence="4">
    <name type="scientific">Gongylonema pulchrum</name>
    <dbReference type="NCBI Taxonomy" id="637853"/>
    <lineage>
        <taxon>Eukaryota</taxon>
        <taxon>Metazoa</taxon>
        <taxon>Ecdysozoa</taxon>
        <taxon>Nematoda</taxon>
        <taxon>Chromadorea</taxon>
        <taxon>Rhabditida</taxon>
        <taxon>Spirurina</taxon>
        <taxon>Spiruromorpha</taxon>
        <taxon>Spiruroidea</taxon>
        <taxon>Gongylonematidae</taxon>
        <taxon>Gongylonema</taxon>
    </lineage>
</organism>
<dbReference type="Proteomes" id="UP000271098">
    <property type="component" value="Unassembled WGS sequence"/>
</dbReference>